<dbReference type="EMBL" id="JAWDJW010000039">
    <property type="protein sequence ID" value="KAK3081907.1"/>
    <property type="molecule type" value="Genomic_DNA"/>
</dbReference>
<gene>
    <name evidence="1" type="ORF">LTS18_012845</name>
</gene>
<evidence type="ECO:0000313" key="1">
    <source>
        <dbReference type="EMBL" id="KAK3081907.1"/>
    </source>
</evidence>
<evidence type="ECO:0000313" key="2">
    <source>
        <dbReference type="Proteomes" id="UP001186974"/>
    </source>
</evidence>
<dbReference type="Proteomes" id="UP001186974">
    <property type="component" value="Unassembled WGS sequence"/>
</dbReference>
<proteinExistence type="predicted"/>
<reference evidence="1" key="1">
    <citation type="submission" date="2024-09" db="EMBL/GenBank/DDBJ databases">
        <title>Black Yeasts Isolated from many extreme environments.</title>
        <authorList>
            <person name="Coleine C."/>
            <person name="Stajich J.E."/>
            <person name="Selbmann L."/>
        </authorList>
    </citation>
    <scope>NUCLEOTIDE SEQUENCE</scope>
    <source>
        <strain evidence="1">CCFEE 5737</strain>
    </source>
</reference>
<organism evidence="1 2">
    <name type="scientific">Coniosporium uncinatum</name>
    <dbReference type="NCBI Taxonomy" id="93489"/>
    <lineage>
        <taxon>Eukaryota</taxon>
        <taxon>Fungi</taxon>
        <taxon>Dikarya</taxon>
        <taxon>Ascomycota</taxon>
        <taxon>Pezizomycotina</taxon>
        <taxon>Dothideomycetes</taxon>
        <taxon>Dothideomycetes incertae sedis</taxon>
        <taxon>Coniosporium</taxon>
    </lineage>
</organism>
<keyword evidence="2" id="KW-1185">Reference proteome</keyword>
<comment type="caution">
    <text evidence="1">The sequence shown here is derived from an EMBL/GenBank/DDBJ whole genome shotgun (WGS) entry which is preliminary data.</text>
</comment>
<protein>
    <submittedName>
        <fullName evidence="1">Uncharacterized protein</fullName>
    </submittedName>
</protein>
<sequence length="379" mass="44500">MSQKKHLEELATAIYDETRLREHKWMKEQQELTKKEKELWKKQQHERNIKDLNDLMGRYTETVPEDIRSRAYDMLKKMFDKEMESIKDKSYVEVSNELFEVKRDREAIRSEQKLQEIRFRRELKKFNKHKRAAGKDIDPNGEYNALLRTKESEQKTYDENEANKAKIETLEKTVREQTEAADSMIEHCRKATKELQEANAETERLREVTKEQEKMLQIDMAKTQSQEEQLTRYKALFGEFPVDQEALRQQEIDRLTERNTQANSGQATPQQSPVTTPKHKYAFDDNKTTTVAQQLLQFEGLYSDPRVVLSLDFSDFNGNINYLIALLKTCHRELNESRKCYRTLVAIVQEMGAVGFAQMVERTKELQTRGSSLSVAGVL</sequence>
<accession>A0ACC3DYT4</accession>
<name>A0ACC3DYT4_9PEZI</name>